<gene>
    <name evidence="2" type="ORF">MNBD_DELTA01-537</name>
</gene>
<dbReference type="InterPro" id="IPR011989">
    <property type="entry name" value="ARM-like"/>
</dbReference>
<protein>
    <recommendedName>
        <fullName evidence="3">HEAT repeat domain-containing protein</fullName>
    </recommendedName>
</protein>
<dbReference type="InterPro" id="IPR016024">
    <property type="entry name" value="ARM-type_fold"/>
</dbReference>
<organism evidence="2">
    <name type="scientific">hydrothermal vent metagenome</name>
    <dbReference type="NCBI Taxonomy" id="652676"/>
    <lineage>
        <taxon>unclassified sequences</taxon>
        <taxon>metagenomes</taxon>
        <taxon>ecological metagenomes</taxon>
    </lineage>
</organism>
<dbReference type="Pfam" id="PF13646">
    <property type="entry name" value="HEAT_2"/>
    <property type="match status" value="1"/>
</dbReference>
<feature type="region of interest" description="Disordered" evidence="1">
    <location>
        <begin position="149"/>
        <end position="195"/>
    </location>
</feature>
<feature type="compositionally biased region" description="Basic and acidic residues" evidence="1">
    <location>
        <begin position="183"/>
        <end position="195"/>
    </location>
</feature>
<evidence type="ECO:0000256" key="1">
    <source>
        <dbReference type="SAM" id="MobiDB-lite"/>
    </source>
</evidence>
<dbReference type="EMBL" id="UOEA01000050">
    <property type="protein sequence ID" value="VAV83765.1"/>
    <property type="molecule type" value="Genomic_DNA"/>
</dbReference>
<dbReference type="AlphaFoldDB" id="A0A3B0RK25"/>
<dbReference type="Gene3D" id="1.25.10.10">
    <property type="entry name" value="Leucine-rich Repeat Variant"/>
    <property type="match status" value="1"/>
</dbReference>
<evidence type="ECO:0008006" key="3">
    <source>
        <dbReference type="Google" id="ProtNLM"/>
    </source>
</evidence>
<reference evidence="2" key="1">
    <citation type="submission" date="2018-06" db="EMBL/GenBank/DDBJ databases">
        <authorList>
            <person name="Zhirakovskaya E."/>
        </authorList>
    </citation>
    <scope>NUCLEOTIDE SEQUENCE</scope>
</reference>
<proteinExistence type="predicted"/>
<evidence type="ECO:0000313" key="2">
    <source>
        <dbReference type="EMBL" id="VAV83765.1"/>
    </source>
</evidence>
<sequence>MTIDHTNILIELNRAVKTLNFYPKGHPNLEQVLGGFLTLLKEATSDQKDITLRIDSKNIIEDGKPISPNNQAISALAKQLFLKKIKVLNVNSKISAKDVDGFLSLLAMEPQAIFKEGGAVMVLAKLNVTGILLNETSYEQLKELQEKLEDDKVGKEEDENVEEADTDETADSPSESEQEQGEEQEKPAEEKDNTFKKLLRSMADERDTIKYKDLSLRVIEKADSLIGNSELDDALPALYLFLKHTLPKYMETEEIRSIASESLLHFLSEEVILFLIGKVCEREEPNRNAIQYLLLKAGEAATDPLLDALSQTVAAHEAHYLTNTLVRFGDNIRSKITERLELDERAVTIQMIALLGELGGEGSMKPLIESYTQNDLRIKKAVLKSLARIPSESSSKILKDAIKEGNRALVGQAIISLAMHKDSSSVELIGEMALKADTELKKEAIKALGIGGDELAVPYLKKVLSKKGWFGKEISDDQKILAILSLGKIGGPMAIETIKDVCKESKGNIYNTCKRVLEGSKINDPGQ</sequence>
<accession>A0A3B0RK25</accession>
<dbReference type="SUPFAM" id="SSF48371">
    <property type="entry name" value="ARM repeat"/>
    <property type="match status" value="1"/>
</dbReference>
<name>A0A3B0RK25_9ZZZZ</name>
<feature type="compositionally biased region" description="Acidic residues" evidence="1">
    <location>
        <begin position="156"/>
        <end position="182"/>
    </location>
</feature>